<dbReference type="RefSeq" id="WP_330395735.1">
    <property type="nucleotide sequence ID" value="NZ_FUYN01000002.1"/>
</dbReference>
<dbReference type="Proteomes" id="UP000243406">
    <property type="component" value="Unassembled WGS sequence"/>
</dbReference>
<feature type="transmembrane region" description="Helical" evidence="1">
    <location>
        <begin position="12"/>
        <end position="34"/>
    </location>
</feature>
<reference evidence="3" key="1">
    <citation type="submission" date="2017-02" db="EMBL/GenBank/DDBJ databases">
        <authorList>
            <person name="Varghese N."/>
            <person name="Submissions S."/>
        </authorList>
    </citation>
    <scope>NUCLEOTIDE SEQUENCE [LARGE SCALE GENOMIC DNA]</scope>
    <source>
        <strain evidence="3">ATCC 35199</strain>
    </source>
</reference>
<gene>
    <name evidence="2" type="ORF">SAMN02745120_1185</name>
</gene>
<evidence type="ECO:0000313" key="2">
    <source>
        <dbReference type="EMBL" id="SKB38395.1"/>
    </source>
</evidence>
<evidence type="ECO:0000256" key="1">
    <source>
        <dbReference type="SAM" id="Phobius"/>
    </source>
</evidence>
<organism evidence="2 3">
    <name type="scientific">Acetoanaerobium noterae</name>
    <dbReference type="NCBI Taxonomy" id="745369"/>
    <lineage>
        <taxon>Bacteria</taxon>
        <taxon>Bacillati</taxon>
        <taxon>Bacillota</taxon>
        <taxon>Clostridia</taxon>
        <taxon>Peptostreptococcales</taxon>
        <taxon>Filifactoraceae</taxon>
        <taxon>Acetoanaerobium</taxon>
    </lineage>
</organism>
<dbReference type="AlphaFoldDB" id="A0A1T5AU02"/>
<dbReference type="PANTHER" id="PTHR40044">
    <property type="entry name" value="INTEGRAL MEMBRANE PROTEIN-RELATED"/>
    <property type="match status" value="1"/>
</dbReference>
<keyword evidence="1" id="KW-0472">Membrane</keyword>
<keyword evidence="1" id="KW-1133">Transmembrane helix</keyword>
<name>A0A1T5AU02_9FIRM</name>
<feature type="transmembrane region" description="Helical" evidence="1">
    <location>
        <begin position="99"/>
        <end position="119"/>
    </location>
</feature>
<accession>A0A1T5AU02</accession>
<dbReference type="Pfam" id="PF06177">
    <property type="entry name" value="QueT"/>
    <property type="match status" value="1"/>
</dbReference>
<evidence type="ECO:0000313" key="3">
    <source>
        <dbReference type="Proteomes" id="UP000243406"/>
    </source>
</evidence>
<sequence>MQKLNSKKMAMIGATAAIYAVLTVAMAPISYGAVQLRLSEVMTLLAFVDPVFIPGLVLGNFIANLFSPFGLPDVVFGTLATFIAVFMMSKMKSMFIASFWPTIANGLIIGLELAIFTGAPFVSTALYVALGEFLVVTVLGYPVFKVVMKNKTIQNLTQVTD</sequence>
<dbReference type="PANTHER" id="PTHR40044:SF1">
    <property type="entry name" value="INTEGRAL MEMBRANE PROTEIN"/>
    <property type="match status" value="1"/>
</dbReference>
<protein>
    <submittedName>
        <fullName evidence="2">Uncharacterized membrane protein</fullName>
    </submittedName>
</protein>
<dbReference type="InterPro" id="IPR010387">
    <property type="entry name" value="QueT"/>
</dbReference>
<feature type="transmembrane region" description="Helical" evidence="1">
    <location>
        <begin position="125"/>
        <end position="144"/>
    </location>
</feature>
<keyword evidence="1" id="KW-0812">Transmembrane</keyword>
<dbReference type="EMBL" id="FUYN01000002">
    <property type="protein sequence ID" value="SKB38395.1"/>
    <property type="molecule type" value="Genomic_DNA"/>
</dbReference>
<dbReference type="PIRSF" id="PIRSF031501">
    <property type="entry name" value="QueT"/>
    <property type="match status" value="1"/>
</dbReference>
<feature type="transmembrane region" description="Helical" evidence="1">
    <location>
        <begin position="69"/>
        <end position="87"/>
    </location>
</feature>
<proteinExistence type="predicted"/>
<keyword evidence="3" id="KW-1185">Reference proteome</keyword>